<protein>
    <submittedName>
        <fullName evidence="1">Uncharacterized protein</fullName>
    </submittedName>
</protein>
<comment type="caution">
    <text evidence="1">The sequence shown here is derived from an EMBL/GenBank/DDBJ whole genome shotgun (WGS) entry which is preliminary data.</text>
</comment>
<dbReference type="RefSeq" id="WP_250875038.1">
    <property type="nucleotide sequence ID" value="NZ_JALXFV010000008.1"/>
</dbReference>
<proteinExistence type="predicted"/>
<accession>A0ABD6B221</accession>
<gene>
    <name evidence="1" type="ORF">ACFSBT_17680</name>
</gene>
<dbReference type="EMBL" id="JBHUDC010000008">
    <property type="protein sequence ID" value="MFD1515114.1"/>
    <property type="molecule type" value="Genomic_DNA"/>
</dbReference>
<organism evidence="1 2">
    <name type="scientific">Halomarina rubra</name>
    <dbReference type="NCBI Taxonomy" id="2071873"/>
    <lineage>
        <taxon>Archaea</taxon>
        <taxon>Methanobacteriati</taxon>
        <taxon>Methanobacteriota</taxon>
        <taxon>Stenosarchaea group</taxon>
        <taxon>Halobacteria</taxon>
        <taxon>Halobacteriales</taxon>
        <taxon>Natronomonadaceae</taxon>
        <taxon>Halomarina</taxon>
    </lineage>
</organism>
<dbReference type="AlphaFoldDB" id="A0ABD6B221"/>
<reference evidence="1 2" key="1">
    <citation type="journal article" date="2019" name="Int. J. Syst. Evol. Microbiol.">
        <title>The Global Catalogue of Microorganisms (GCM) 10K type strain sequencing project: providing services to taxonomists for standard genome sequencing and annotation.</title>
        <authorList>
            <consortium name="The Broad Institute Genomics Platform"/>
            <consortium name="The Broad Institute Genome Sequencing Center for Infectious Disease"/>
            <person name="Wu L."/>
            <person name="Ma J."/>
        </authorList>
    </citation>
    <scope>NUCLEOTIDE SEQUENCE [LARGE SCALE GENOMIC DNA]</scope>
    <source>
        <strain evidence="1 2">CGMCC 1.12563</strain>
    </source>
</reference>
<evidence type="ECO:0000313" key="1">
    <source>
        <dbReference type="EMBL" id="MFD1515114.1"/>
    </source>
</evidence>
<keyword evidence="2" id="KW-1185">Reference proteome</keyword>
<name>A0ABD6B221_9EURY</name>
<dbReference type="Proteomes" id="UP001597187">
    <property type="component" value="Unassembled WGS sequence"/>
</dbReference>
<evidence type="ECO:0000313" key="2">
    <source>
        <dbReference type="Proteomes" id="UP001597187"/>
    </source>
</evidence>
<sequence length="82" mass="9087">MLRAYQMRLTLTRTDSEGSCPTRRLGGVFEGERFDVRVFSTGTTEPIPEPLGQHLLDNDRYAVAPYEGDGESEPATAATEDH</sequence>